<organism evidence="4 5">
    <name type="scientific">Legionella massiliensis</name>
    <dbReference type="NCBI Taxonomy" id="1034943"/>
    <lineage>
        <taxon>Bacteria</taxon>
        <taxon>Pseudomonadati</taxon>
        <taxon>Pseudomonadota</taxon>
        <taxon>Gammaproteobacteria</taxon>
        <taxon>Legionellales</taxon>
        <taxon>Legionellaceae</taxon>
        <taxon>Legionella</taxon>
    </lineage>
</organism>
<accession>A0A078KZ08</accession>
<dbReference type="InterPro" id="IPR049002">
    <property type="entry name" value="Stv"/>
</dbReference>
<gene>
    <name evidence="4" type="ORF">BN59_01288</name>
</gene>
<dbReference type="EMBL" id="CCSB01000001">
    <property type="protein sequence ID" value="CDZ77009.1"/>
    <property type="molecule type" value="Genomic_DNA"/>
</dbReference>
<evidence type="ECO:0000313" key="5">
    <source>
        <dbReference type="Proteomes" id="UP000044071"/>
    </source>
</evidence>
<dbReference type="RefSeq" id="WP_043873429.1">
    <property type="nucleotide sequence ID" value="NZ_CCVW01000001.1"/>
</dbReference>
<keyword evidence="5" id="KW-1185">Reference proteome</keyword>
<dbReference type="Proteomes" id="UP000044071">
    <property type="component" value="Unassembled WGS sequence"/>
</dbReference>
<feature type="domain" description="Putative adhesin Stv" evidence="2">
    <location>
        <begin position="130"/>
        <end position="268"/>
    </location>
</feature>
<proteinExistence type="predicted"/>
<dbReference type="Pfam" id="PF21527">
    <property type="entry name" value="Stv"/>
    <property type="match status" value="1"/>
</dbReference>
<evidence type="ECO:0000313" key="4">
    <source>
        <dbReference type="EMBL" id="CDZ77009.1"/>
    </source>
</evidence>
<feature type="domain" description="DUF6863" evidence="3">
    <location>
        <begin position="1"/>
        <end position="123"/>
    </location>
</feature>
<dbReference type="InterPro" id="IPR049196">
    <property type="entry name" value="DUF6863"/>
</dbReference>
<name>A0A078KZ08_9GAMM</name>
<dbReference type="OrthoDB" id="5653286at2"/>
<sequence length="314" mass="35667">MKLNECVHDLLEIFESEFKKKKKIYFRSAKSINTNAHVMIQQDKVIDYYGNAVHDLFVKYRSVEKHLHAEMVKWQLRETYRIVNAALASYSDSLEPIREKLKLLKAKLEATDYMVVLLHQIDSGIIPADVVCSGHGVWVKEDGEIDLTDVNNDVVVYSGLGGALKDSLGVDIENESYDPKSVVVKSTTTAKTVETIDRFPRFFGNKGPKTVPDFCLIESEKTPHPRVLEPLTGRVLFDMNDVPEVNYFSLSSVLQRFSGRTVHWAACTGVQYNGSKYPAPYSDLNWGKFKSHDSKRRKLSESEYEAIPDQPGLR</sequence>
<reference evidence="4 5" key="1">
    <citation type="submission" date="2014-06" db="EMBL/GenBank/DDBJ databases">
        <authorList>
            <person name="Urmite Genomes Urmite Genomes"/>
        </authorList>
    </citation>
    <scope>NUCLEOTIDE SEQUENCE [LARGE SCALE GENOMIC DNA]</scope>
</reference>
<protein>
    <submittedName>
        <fullName evidence="4">Uncharacterized protein</fullName>
    </submittedName>
</protein>
<dbReference type="Pfam" id="PF21727">
    <property type="entry name" value="DUF6863"/>
    <property type="match status" value="1"/>
</dbReference>
<feature type="region of interest" description="Disordered" evidence="1">
    <location>
        <begin position="291"/>
        <end position="314"/>
    </location>
</feature>
<evidence type="ECO:0000259" key="3">
    <source>
        <dbReference type="Pfam" id="PF21727"/>
    </source>
</evidence>
<dbReference type="AlphaFoldDB" id="A0A078KZ08"/>
<evidence type="ECO:0000259" key="2">
    <source>
        <dbReference type="Pfam" id="PF21527"/>
    </source>
</evidence>
<evidence type="ECO:0000256" key="1">
    <source>
        <dbReference type="SAM" id="MobiDB-lite"/>
    </source>
</evidence>